<dbReference type="EMBL" id="CP029185">
    <property type="protein sequence ID" value="AWH88711.1"/>
    <property type="molecule type" value="Genomic_DNA"/>
</dbReference>
<proteinExistence type="predicted"/>
<dbReference type="Proteomes" id="UP000244908">
    <property type="component" value="Chromosome"/>
</dbReference>
<dbReference type="AlphaFoldDB" id="A0A2Y9TYW2"/>
<accession>A0A2Y9TYW2</accession>
<dbReference type="OrthoDB" id="8703735at2"/>
<organism evidence="1 2">
    <name type="scientific">Limnobaculum parvum</name>
    <dbReference type="NCBI Taxonomy" id="2172103"/>
    <lineage>
        <taxon>Bacteria</taxon>
        <taxon>Pseudomonadati</taxon>
        <taxon>Pseudomonadota</taxon>
        <taxon>Gammaproteobacteria</taxon>
        <taxon>Enterobacterales</taxon>
        <taxon>Budviciaceae</taxon>
        <taxon>Limnobaculum</taxon>
    </lineage>
</organism>
<evidence type="ECO:0000313" key="1">
    <source>
        <dbReference type="EMBL" id="AWH88711.1"/>
    </source>
</evidence>
<sequence length="151" mass="16895">MIKLWQTTGLDMPHIKTGLIACILLSMTVSTSVAASNMVLSGEYTFYTDAMSLEMIGQNICMFPDAQSGKQIPRSKSDERDLWFCFSDYQQARKALDIPAKPPKQGCGYSGKLTVEVADYHINELQNDDFDIAKLVKVIDHDKPEVIECQP</sequence>
<dbReference type="RefSeq" id="WP_108900768.1">
    <property type="nucleotide sequence ID" value="NZ_CP029185.2"/>
</dbReference>
<evidence type="ECO:0000313" key="2">
    <source>
        <dbReference type="Proteomes" id="UP000244908"/>
    </source>
</evidence>
<reference evidence="1 2" key="1">
    <citation type="journal article" date="2019" name="Int. J. Syst. Evol. Microbiol.">
        <title>Limnobaculum parvum gen. nov., sp. nov., isolated from a freshwater lake.</title>
        <authorList>
            <person name="Baek C."/>
            <person name="Shin S.K."/>
            <person name="Yi H."/>
        </authorList>
    </citation>
    <scope>NUCLEOTIDE SEQUENCE [LARGE SCALE GENOMIC DNA]</scope>
    <source>
        <strain evidence="1 2">HYN0051</strain>
    </source>
</reference>
<keyword evidence="2" id="KW-1185">Reference proteome</keyword>
<dbReference type="KEGG" id="lpv:HYN51_09155"/>
<gene>
    <name evidence="1" type="ORF">HYN51_09155</name>
</gene>
<protein>
    <submittedName>
        <fullName evidence="1">Uncharacterized protein</fullName>
    </submittedName>
</protein>
<name>A0A2Y9TYW2_9GAMM</name>